<name>A0ABW1V8D0_9BACL</name>
<dbReference type="Proteomes" id="UP001596233">
    <property type="component" value="Unassembled WGS sequence"/>
</dbReference>
<dbReference type="RefSeq" id="WP_379235398.1">
    <property type="nucleotide sequence ID" value="NZ_JBHSTE010000004.1"/>
</dbReference>
<evidence type="ECO:0008006" key="4">
    <source>
        <dbReference type="Google" id="ProtNLM"/>
    </source>
</evidence>
<organism evidence="2 3">
    <name type="scientific">Paenibacillus septentrionalis</name>
    <dbReference type="NCBI Taxonomy" id="429342"/>
    <lineage>
        <taxon>Bacteria</taxon>
        <taxon>Bacillati</taxon>
        <taxon>Bacillota</taxon>
        <taxon>Bacilli</taxon>
        <taxon>Bacillales</taxon>
        <taxon>Paenibacillaceae</taxon>
        <taxon>Paenibacillus</taxon>
    </lineage>
</organism>
<feature type="transmembrane region" description="Helical" evidence="1">
    <location>
        <begin position="54"/>
        <end position="75"/>
    </location>
</feature>
<dbReference type="EMBL" id="JBHSTE010000004">
    <property type="protein sequence ID" value="MFC6333680.1"/>
    <property type="molecule type" value="Genomic_DNA"/>
</dbReference>
<keyword evidence="1" id="KW-1133">Transmembrane helix</keyword>
<accession>A0ABW1V8D0</accession>
<evidence type="ECO:0000313" key="3">
    <source>
        <dbReference type="Proteomes" id="UP001596233"/>
    </source>
</evidence>
<protein>
    <recommendedName>
        <fullName evidence="4">DUF4367 domain-containing protein</fullName>
    </recommendedName>
</protein>
<evidence type="ECO:0000313" key="2">
    <source>
        <dbReference type="EMBL" id="MFC6333680.1"/>
    </source>
</evidence>
<evidence type="ECO:0000256" key="1">
    <source>
        <dbReference type="SAM" id="Phobius"/>
    </source>
</evidence>
<comment type="caution">
    <text evidence="2">The sequence shown here is derived from an EMBL/GenBank/DDBJ whole genome shotgun (WGS) entry which is preliminary data.</text>
</comment>
<sequence length="324" mass="36379">MSIEQQLSKAFKHNESSLQCPPSLDAQILADYEQAVSGKGRNDHMKKKAGLPKIAVIALIVAVLCGFAYGSKFLFSDSTSSLSYQFFSGDAFHLDLDKLENTRASLREVKAQLEPGEAALVYLPGIIKDMPVFGVASPHYIYDNAQWESILEERGITEQLPQSMLAGAYQFEAGTLNNPFYPYIDYDQEKIVEEMEAEKKSKNENETIWRKAEYTAMPSGISMYTSVYRNVSGSAINYSWQVYDDSVVKIDAYTSPDTEYEEYNVNGKKVHYTKNKQSLLADNGVLQSVMWMADKDGKTTIYSLESDSLDMTKETLIEAVRSLP</sequence>
<keyword evidence="3" id="KW-1185">Reference proteome</keyword>
<proteinExistence type="predicted"/>
<reference evidence="3" key="1">
    <citation type="journal article" date="2019" name="Int. J. Syst. Evol. Microbiol.">
        <title>The Global Catalogue of Microorganisms (GCM) 10K type strain sequencing project: providing services to taxonomists for standard genome sequencing and annotation.</title>
        <authorList>
            <consortium name="The Broad Institute Genomics Platform"/>
            <consortium name="The Broad Institute Genome Sequencing Center for Infectious Disease"/>
            <person name="Wu L."/>
            <person name="Ma J."/>
        </authorList>
    </citation>
    <scope>NUCLEOTIDE SEQUENCE [LARGE SCALE GENOMIC DNA]</scope>
    <source>
        <strain evidence="3">PCU 280</strain>
    </source>
</reference>
<keyword evidence="1" id="KW-0812">Transmembrane</keyword>
<gene>
    <name evidence="2" type="ORF">ACFP56_13720</name>
</gene>
<keyword evidence="1" id="KW-0472">Membrane</keyword>